<keyword evidence="3 4" id="KW-0346">Stress response</keyword>
<dbReference type="PRINTS" id="PR00773">
    <property type="entry name" value="GRPEPROTEIN"/>
</dbReference>
<dbReference type="GO" id="GO:0042803">
    <property type="term" value="F:protein homodimerization activity"/>
    <property type="evidence" value="ECO:0007669"/>
    <property type="project" value="InterPro"/>
</dbReference>
<accession>A0A0G0VCR0</accession>
<dbReference type="InterPro" id="IPR000740">
    <property type="entry name" value="GrpE"/>
</dbReference>
<dbReference type="GO" id="GO:0051082">
    <property type="term" value="F:unfolded protein binding"/>
    <property type="evidence" value="ECO:0007669"/>
    <property type="project" value="TreeGrafter"/>
</dbReference>
<dbReference type="SUPFAM" id="SSF58014">
    <property type="entry name" value="Coiled-coil domain of nucleotide exchange factor GrpE"/>
    <property type="match status" value="1"/>
</dbReference>
<feature type="compositionally biased region" description="Basic and acidic residues" evidence="6">
    <location>
        <begin position="9"/>
        <end position="32"/>
    </location>
</feature>
<dbReference type="PANTHER" id="PTHR21237">
    <property type="entry name" value="GRPE PROTEIN"/>
    <property type="match status" value="1"/>
</dbReference>
<comment type="function">
    <text evidence="3 4">Participates actively in the response to hyperosmotic and heat shock by preventing the aggregation of stress-denatured proteins, in association with DnaK and GrpE. It is the nucleotide exchange factor for DnaK and may function as a thermosensor. Unfolded proteins bind initially to DnaJ; upon interaction with the DnaJ-bound protein, DnaK hydrolyzes its bound ATP, resulting in the formation of a stable complex. GrpE releases ADP from DnaK; ATP binding to DnaK triggers the release of the substrate protein, thus completing the reaction cycle. Several rounds of ATP-dependent interactions between DnaJ, DnaK and GrpE are required for fully efficient folding.</text>
</comment>
<dbReference type="InterPro" id="IPR013805">
    <property type="entry name" value="GrpE_CC"/>
</dbReference>
<dbReference type="InterPro" id="IPR009012">
    <property type="entry name" value="GrpE_head"/>
</dbReference>
<evidence type="ECO:0000256" key="4">
    <source>
        <dbReference type="RuleBase" id="RU000639"/>
    </source>
</evidence>
<evidence type="ECO:0000256" key="1">
    <source>
        <dbReference type="ARBA" id="ARBA00009054"/>
    </source>
</evidence>
<dbReference type="Pfam" id="PF01025">
    <property type="entry name" value="GrpE"/>
    <property type="match status" value="1"/>
</dbReference>
<keyword evidence="3" id="KW-0963">Cytoplasm</keyword>
<name>A0A0G0VCR0_9BACT</name>
<dbReference type="Gene3D" id="3.90.20.20">
    <property type="match status" value="1"/>
</dbReference>
<dbReference type="HAMAP" id="MF_01151">
    <property type="entry name" value="GrpE"/>
    <property type="match status" value="1"/>
</dbReference>
<evidence type="ECO:0000256" key="6">
    <source>
        <dbReference type="SAM" id="MobiDB-lite"/>
    </source>
</evidence>
<comment type="caution">
    <text evidence="7">The sequence shown here is derived from an EMBL/GenBank/DDBJ whole genome shotgun (WGS) entry which is preliminary data.</text>
</comment>
<dbReference type="SUPFAM" id="SSF51064">
    <property type="entry name" value="Head domain of nucleotide exchange factor GrpE"/>
    <property type="match status" value="1"/>
</dbReference>
<dbReference type="AlphaFoldDB" id="A0A0G0VCR0"/>
<evidence type="ECO:0000313" key="8">
    <source>
        <dbReference type="Proteomes" id="UP000034108"/>
    </source>
</evidence>
<sequence>MLKHYKIFMSDEQKKEEKDEGDKKPAAEEKTAEQLSEDYLSNWKRALADYDNLKRETTKEKAEMAQFAQAMSAMNFIGVYDNYKKALAHRPNTADSKAVEQWLVGVECIKKQFVETLKQLGIEEIKTVGEKFDPALHEAVGEETLEGGGESEIVKEIEGGYKMGEKVIKAAKVIVSK</sequence>
<comment type="subunit">
    <text evidence="3">Homodimer.</text>
</comment>
<keyword evidence="2 3" id="KW-0143">Chaperone</keyword>
<dbReference type="Gene3D" id="2.30.22.10">
    <property type="entry name" value="Head domain of nucleotide exchange factor GrpE"/>
    <property type="match status" value="1"/>
</dbReference>
<evidence type="ECO:0000256" key="2">
    <source>
        <dbReference type="ARBA" id="ARBA00023186"/>
    </source>
</evidence>
<comment type="subcellular location">
    <subcellularLocation>
        <location evidence="3">Cytoplasm</location>
    </subcellularLocation>
</comment>
<proteinExistence type="inferred from homology"/>
<dbReference type="EMBL" id="LCAV01000030">
    <property type="protein sequence ID" value="KKR97451.1"/>
    <property type="molecule type" value="Genomic_DNA"/>
</dbReference>
<dbReference type="GO" id="GO:0006457">
    <property type="term" value="P:protein folding"/>
    <property type="evidence" value="ECO:0007669"/>
    <property type="project" value="InterPro"/>
</dbReference>
<organism evidence="7 8">
    <name type="scientific">Candidatus Magasanikbacteria bacterium GW2011_GWC2_41_17</name>
    <dbReference type="NCBI Taxonomy" id="1619048"/>
    <lineage>
        <taxon>Bacteria</taxon>
        <taxon>Candidatus Magasanikiibacteriota</taxon>
    </lineage>
</organism>
<protein>
    <recommendedName>
        <fullName evidence="3 4">Protein GrpE</fullName>
    </recommendedName>
    <alternativeName>
        <fullName evidence="3">HSP-70 cofactor</fullName>
    </alternativeName>
</protein>
<evidence type="ECO:0000256" key="5">
    <source>
        <dbReference type="RuleBase" id="RU004478"/>
    </source>
</evidence>
<gene>
    <name evidence="3" type="primary">grpE</name>
    <name evidence="7" type="ORF">UU49_C0030G0005</name>
</gene>
<dbReference type="CDD" id="cd00446">
    <property type="entry name" value="GrpE"/>
    <property type="match status" value="1"/>
</dbReference>
<dbReference type="STRING" id="1619048.UU49_C0030G0005"/>
<feature type="region of interest" description="Disordered" evidence="6">
    <location>
        <begin position="1"/>
        <end position="34"/>
    </location>
</feature>
<comment type="similarity">
    <text evidence="1 3 5">Belongs to the GrpE family.</text>
</comment>
<evidence type="ECO:0000256" key="3">
    <source>
        <dbReference type="HAMAP-Rule" id="MF_01151"/>
    </source>
</evidence>
<dbReference type="PROSITE" id="PS01071">
    <property type="entry name" value="GRPE"/>
    <property type="match status" value="1"/>
</dbReference>
<dbReference type="Proteomes" id="UP000034108">
    <property type="component" value="Unassembled WGS sequence"/>
</dbReference>
<evidence type="ECO:0000313" key="7">
    <source>
        <dbReference type="EMBL" id="KKR97451.1"/>
    </source>
</evidence>
<dbReference type="GO" id="GO:0051087">
    <property type="term" value="F:protein-folding chaperone binding"/>
    <property type="evidence" value="ECO:0007669"/>
    <property type="project" value="InterPro"/>
</dbReference>
<dbReference type="GO" id="GO:0005737">
    <property type="term" value="C:cytoplasm"/>
    <property type="evidence" value="ECO:0007669"/>
    <property type="project" value="UniProtKB-SubCell"/>
</dbReference>
<dbReference type="PANTHER" id="PTHR21237:SF23">
    <property type="entry name" value="GRPE PROTEIN HOMOLOG, MITOCHONDRIAL"/>
    <property type="match status" value="1"/>
</dbReference>
<reference evidence="7 8" key="1">
    <citation type="journal article" date="2015" name="Nature">
        <title>rRNA introns, odd ribosomes, and small enigmatic genomes across a large radiation of phyla.</title>
        <authorList>
            <person name="Brown C.T."/>
            <person name="Hug L.A."/>
            <person name="Thomas B.C."/>
            <person name="Sharon I."/>
            <person name="Castelle C.J."/>
            <person name="Singh A."/>
            <person name="Wilkins M.J."/>
            <person name="Williams K.H."/>
            <person name="Banfield J.F."/>
        </authorList>
    </citation>
    <scope>NUCLEOTIDE SEQUENCE [LARGE SCALE GENOMIC DNA]</scope>
</reference>
<dbReference type="GO" id="GO:0000774">
    <property type="term" value="F:adenyl-nucleotide exchange factor activity"/>
    <property type="evidence" value="ECO:0007669"/>
    <property type="project" value="InterPro"/>
</dbReference>